<feature type="region of interest" description="Disordered" evidence="1">
    <location>
        <begin position="50"/>
        <end position="69"/>
    </location>
</feature>
<dbReference type="Proteomes" id="UP000261088">
    <property type="component" value="Unassembled WGS sequence"/>
</dbReference>
<gene>
    <name evidence="2" type="ORF">DXB61_07630</name>
</gene>
<sequence length="69" mass="7826">MVGGNTIVGSITLFMENLHLSYREVYEDLPYLLLLLMSADKPIDIHEDKDGTEVKKMSGKDLMRQKRGA</sequence>
<organism evidence="2 3">
    <name type="scientific">Parabacteroides merdae</name>
    <dbReference type="NCBI Taxonomy" id="46503"/>
    <lineage>
        <taxon>Bacteria</taxon>
        <taxon>Pseudomonadati</taxon>
        <taxon>Bacteroidota</taxon>
        <taxon>Bacteroidia</taxon>
        <taxon>Bacteroidales</taxon>
        <taxon>Tannerellaceae</taxon>
        <taxon>Parabacteroides</taxon>
    </lineage>
</organism>
<evidence type="ECO:0000313" key="3">
    <source>
        <dbReference type="Proteomes" id="UP000261088"/>
    </source>
</evidence>
<comment type="caution">
    <text evidence="2">The sequence shown here is derived from an EMBL/GenBank/DDBJ whole genome shotgun (WGS) entry which is preliminary data.</text>
</comment>
<evidence type="ECO:0000313" key="2">
    <source>
        <dbReference type="EMBL" id="RGN52109.1"/>
    </source>
</evidence>
<evidence type="ECO:0000256" key="1">
    <source>
        <dbReference type="SAM" id="MobiDB-lite"/>
    </source>
</evidence>
<accession>A0AB37LV99</accession>
<protein>
    <submittedName>
        <fullName evidence="2">Uncharacterized protein</fullName>
    </submittedName>
</protein>
<dbReference type="AlphaFoldDB" id="A0AB37LV99"/>
<reference evidence="2 3" key="1">
    <citation type="submission" date="2018-08" db="EMBL/GenBank/DDBJ databases">
        <title>A genome reference for cultivated species of the human gut microbiota.</title>
        <authorList>
            <person name="Zou Y."/>
            <person name="Xue W."/>
            <person name="Luo G."/>
        </authorList>
    </citation>
    <scope>NUCLEOTIDE SEQUENCE [LARGE SCALE GENOMIC DNA]</scope>
    <source>
        <strain evidence="2 3">OM05-11AA</strain>
    </source>
</reference>
<name>A0AB37LV99_9BACT</name>
<proteinExistence type="predicted"/>
<dbReference type="EMBL" id="QSUP01000007">
    <property type="protein sequence ID" value="RGN52109.1"/>
    <property type="molecule type" value="Genomic_DNA"/>
</dbReference>